<dbReference type="Pfam" id="PF10977">
    <property type="entry name" value="DUF2797"/>
    <property type="match status" value="1"/>
</dbReference>
<gene>
    <name evidence="1" type="ORF">MNBD_GAMMA22-1660</name>
</gene>
<proteinExistence type="predicted"/>
<evidence type="ECO:0000313" key="1">
    <source>
        <dbReference type="EMBL" id="VAW94862.1"/>
    </source>
</evidence>
<evidence type="ECO:0008006" key="2">
    <source>
        <dbReference type="Google" id="ProtNLM"/>
    </source>
</evidence>
<accession>A0A3B1A538</accession>
<dbReference type="AlphaFoldDB" id="A0A3B1A538"/>
<dbReference type="EMBL" id="UOFS01000019">
    <property type="protein sequence ID" value="VAW94862.1"/>
    <property type="molecule type" value="Genomic_DNA"/>
</dbReference>
<name>A0A3B1A538_9ZZZZ</name>
<protein>
    <recommendedName>
        <fullName evidence="2">DUF2797 domain-containing protein</fullName>
    </recommendedName>
</protein>
<organism evidence="1">
    <name type="scientific">hydrothermal vent metagenome</name>
    <dbReference type="NCBI Taxonomy" id="652676"/>
    <lineage>
        <taxon>unclassified sequences</taxon>
        <taxon>metagenomes</taxon>
        <taxon>ecological metagenomes</taxon>
    </lineage>
</organism>
<sequence>MKKTGHLHKLRNKLASPIQYFLPLDDDEVPLNELIGQKITLEFSGEIHCQHCAKLTKKSYSQGYCFVCMRRLPQCDMCIMKPETCHFHLGTCRDSEWGKKNCFKDHTVYLANTSGVKVGITRDIPTRWIDQGATQALAIFRVKNRLLSGLIETTFKQHIADKTDWRKMLKGNAEPVALDEHRDMLFDLNKDAIVAIIAEHGKDSVEVLDEKILELDFPVEVFPEKIKSFNFDKTPSISATLLGIKGQYLIFDTGVLNIRKFTSYLISFAY</sequence>
<dbReference type="InterPro" id="IPR021246">
    <property type="entry name" value="DUF2797"/>
</dbReference>
<reference evidence="1" key="1">
    <citation type="submission" date="2018-06" db="EMBL/GenBank/DDBJ databases">
        <authorList>
            <person name="Zhirakovskaya E."/>
        </authorList>
    </citation>
    <scope>NUCLEOTIDE SEQUENCE</scope>
</reference>